<name>A0A386HPQ1_9BACT</name>
<evidence type="ECO:0000313" key="7">
    <source>
        <dbReference type="Proteomes" id="UP000266118"/>
    </source>
</evidence>
<dbReference type="CDD" id="cd00038">
    <property type="entry name" value="CAP_ED"/>
    <property type="match status" value="1"/>
</dbReference>
<dbReference type="InterPro" id="IPR036390">
    <property type="entry name" value="WH_DNA-bd_sf"/>
</dbReference>
<dbReference type="InterPro" id="IPR036388">
    <property type="entry name" value="WH-like_DNA-bd_sf"/>
</dbReference>
<dbReference type="Pfam" id="PF13545">
    <property type="entry name" value="HTH_Crp_2"/>
    <property type="match status" value="1"/>
</dbReference>
<dbReference type="SMART" id="SM00100">
    <property type="entry name" value="cNMP"/>
    <property type="match status" value="1"/>
</dbReference>
<dbReference type="OrthoDB" id="9127033at2"/>
<dbReference type="InterPro" id="IPR050397">
    <property type="entry name" value="Env_Response_Regulators"/>
</dbReference>
<dbReference type="InterPro" id="IPR012318">
    <property type="entry name" value="HTH_CRP"/>
</dbReference>
<dbReference type="SUPFAM" id="SSF46785">
    <property type="entry name" value="Winged helix' DNA-binding domain"/>
    <property type="match status" value="1"/>
</dbReference>
<dbReference type="InterPro" id="IPR000595">
    <property type="entry name" value="cNMP-bd_dom"/>
</dbReference>
<feature type="domain" description="Cyclic nucleotide-binding" evidence="4">
    <location>
        <begin position="32"/>
        <end position="135"/>
    </location>
</feature>
<gene>
    <name evidence="6" type="ORF">D6B99_08695</name>
</gene>
<evidence type="ECO:0000259" key="4">
    <source>
        <dbReference type="PROSITE" id="PS50042"/>
    </source>
</evidence>
<dbReference type="PROSITE" id="PS51063">
    <property type="entry name" value="HTH_CRP_2"/>
    <property type="match status" value="1"/>
</dbReference>
<keyword evidence="2" id="KW-0238">DNA-binding</keyword>
<dbReference type="PROSITE" id="PS50042">
    <property type="entry name" value="CNMP_BINDING_3"/>
    <property type="match status" value="1"/>
</dbReference>
<dbReference type="Gene3D" id="2.60.120.10">
    <property type="entry name" value="Jelly Rolls"/>
    <property type="match status" value="1"/>
</dbReference>
<dbReference type="Proteomes" id="UP000266118">
    <property type="component" value="Chromosome"/>
</dbReference>
<keyword evidence="1" id="KW-0805">Transcription regulation</keyword>
<dbReference type="Pfam" id="PF00027">
    <property type="entry name" value="cNMP_binding"/>
    <property type="match status" value="1"/>
</dbReference>
<dbReference type="PANTHER" id="PTHR24567">
    <property type="entry name" value="CRP FAMILY TRANSCRIPTIONAL REGULATORY PROTEIN"/>
    <property type="match status" value="1"/>
</dbReference>
<dbReference type="SMART" id="SM00419">
    <property type="entry name" value="HTH_CRP"/>
    <property type="match status" value="1"/>
</dbReference>
<dbReference type="KEGG" id="ark:D6B99_08695"/>
<dbReference type="GO" id="GO:0003677">
    <property type="term" value="F:DNA binding"/>
    <property type="evidence" value="ECO:0007669"/>
    <property type="project" value="UniProtKB-KW"/>
</dbReference>
<proteinExistence type="predicted"/>
<evidence type="ECO:0000259" key="5">
    <source>
        <dbReference type="PROSITE" id="PS51063"/>
    </source>
</evidence>
<organism evidence="6 7">
    <name type="scientific">Arachidicoccus soli</name>
    <dbReference type="NCBI Taxonomy" id="2341117"/>
    <lineage>
        <taxon>Bacteria</taxon>
        <taxon>Pseudomonadati</taxon>
        <taxon>Bacteroidota</taxon>
        <taxon>Chitinophagia</taxon>
        <taxon>Chitinophagales</taxon>
        <taxon>Chitinophagaceae</taxon>
        <taxon>Arachidicoccus</taxon>
    </lineage>
</organism>
<reference evidence="6 7" key="1">
    <citation type="submission" date="2018-09" db="EMBL/GenBank/DDBJ databases">
        <title>Arachidicoccus sp. nov., a bacterium isolated from soil.</title>
        <authorList>
            <person name="Weon H.-Y."/>
            <person name="Kwon S.-W."/>
            <person name="Lee S.A."/>
        </authorList>
    </citation>
    <scope>NUCLEOTIDE SEQUENCE [LARGE SCALE GENOMIC DNA]</scope>
    <source>
        <strain evidence="6 7">KIS59-12</strain>
    </source>
</reference>
<sequence>MKQNKKSCDFKTCFLCRECMSEWIPAIEACKKNYHFKKGELIFKEGTGLKGMYFVNNGLVKVHKKWVGDKELIVRFAHDGDILGHRGLGIDMIYSISATALSPTDLCFIDLDFFQKTLKVNQGFLYRLMLFFAEELKISEKKMQNLAHMSVKGRLAQALLSLREKFGVSESGAIKFSLSKQDLSSFVGASYETVFRCLNELVEAHIIELSGKNIHVRNEKELKEITEINAPQMVI</sequence>
<dbReference type="SUPFAM" id="SSF51206">
    <property type="entry name" value="cAMP-binding domain-like"/>
    <property type="match status" value="1"/>
</dbReference>
<feature type="domain" description="HTH crp-type" evidence="5">
    <location>
        <begin position="149"/>
        <end position="220"/>
    </location>
</feature>
<dbReference type="RefSeq" id="WP_119987075.1">
    <property type="nucleotide sequence ID" value="NZ_CP032489.1"/>
</dbReference>
<evidence type="ECO:0000256" key="1">
    <source>
        <dbReference type="ARBA" id="ARBA00023015"/>
    </source>
</evidence>
<dbReference type="InterPro" id="IPR018490">
    <property type="entry name" value="cNMP-bd_dom_sf"/>
</dbReference>
<dbReference type="PANTHER" id="PTHR24567:SF26">
    <property type="entry name" value="REGULATORY PROTEIN YEIL"/>
    <property type="match status" value="1"/>
</dbReference>
<dbReference type="AlphaFoldDB" id="A0A386HPQ1"/>
<dbReference type="GO" id="GO:0005829">
    <property type="term" value="C:cytosol"/>
    <property type="evidence" value="ECO:0007669"/>
    <property type="project" value="TreeGrafter"/>
</dbReference>
<dbReference type="InterPro" id="IPR014710">
    <property type="entry name" value="RmlC-like_jellyroll"/>
</dbReference>
<dbReference type="EMBL" id="CP032489">
    <property type="protein sequence ID" value="AYD47672.1"/>
    <property type="molecule type" value="Genomic_DNA"/>
</dbReference>
<keyword evidence="3" id="KW-0804">Transcription</keyword>
<dbReference type="GO" id="GO:0003700">
    <property type="term" value="F:DNA-binding transcription factor activity"/>
    <property type="evidence" value="ECO:0007669"/>
    <property type="project" value="TreeGrafter"/>
</dbReference>
<dbReference type="Gene3D" id="1.10.10.10">
    <property type="entry name" value="Winged helix-like DNA-binding domain superfamily/Winged helix DNA-binding domain"/>
    <property type="match status" value="1"/>
</dbReference>
<evidence type="ECO:0000313" key="6">
    <source>
        <dbReference type="EMBL" id="AYD47672.1"/>
    </source>
</evidence>
<evidence type="ECO:0000256" key="3">
    <source>
        <dbReference type="ARBA" id="ARBA00023163"/>
    </source>
</evidence>
<protein>
    <submittedName>
        <fullName evidence="6">Crp/Fnr family transcriptional regulator</fullName>
    </submittedName>
</protein>
<evidence type="ECO:0000256" key="2">
    <source>
        <dbReference type="ARBA" id="ARBA00023125"/>
    </source>
</evidence>
<accession>A0A386HPQ1</accession>
<keyword evidence="7" id="KW-1185">Reference proteome</keyword>